<comment type="caution">
    <text evidence="10">Lacks conserved residue(s) required for the propagation of feature annotation.</text>
</comment>
<comment type="catalytic activity">
    <reaction evidence="7 10 11">
        <text>2 H2O2 = O2 + 2 H2O</text>
        <dbReference type="Rhea" id="RHEA:20309"/>
        <dbReference type="ChEBI" id="CHEBI:15377"/>
        <dbReference type="ChEBI" id="CHEBI:15379"/>
        <dbReference type="ChEBI" id="CHEBI:16240"/>
        <dbReference type="EC" id="1.11.1.21"/>
    </reaction>
</comment>
<dbReference type="PANTHER" id="PTHR30555">
    <property type="entry name" value="HYDROPEROXIDASE I, BIFUNCTIONAL CATALASE-PEROXIDASE"/>
    <property type="match status" value="1"/>
</dbReference>
<feature type="active site" description="Proton acceptor" evidence="10">
    <location>
        <position position="180"/>
    </location>
</feature>
<dbReference type="FunFam" id="1.10.420.10:FF:000002">
    <property type="entry name" value="Catalase-peroxidase"/>
    <property type="match status" value="1"/>
</dbReference>
<reference evidence="13" key="2">
    <citation type="submission" date="2023-06" db="EMBL/GenBank/DDBJ databases">
        <authorList>
            <consortium name="Lawrence Berkeley National Laboratory"/>
            <person name="Haridas S."/>
            <person name="Hensen N."/>
            <person name="Bonometti L."/>
            <person name="Westerberg I."/>
            <person name="Brannstrom I.O."/>
            <person name="Guillou S."/>
            <person name="Cros-Aarteil S."/>
            <person name="Calhoun S."/>
            <person name="Kuo A."/>
            <person name="Mondo S."/>
            <person name="Pangilinan J."/>
            <person name="Riley R."/>
            <person name="Labutti K."/>
            <person name="Andreopoulos B."/>
            <person name="Lipzen A."/>
            <person name="Chen C."/>
            <person name="Yanf M."/>
            <person name="Daum C."/>
            <person name="Ng V."/>
            <person name="Clum A."/>
            <person name="Steindorff A."/>
            <person name="Ohm R."/>
            <person name="Martin F."/>
            <person name="Silar P."/>
            <person name="Natvig D."/>
            <person name="Lalanne C."/>
            <person name="Gautier V."/>
            <person name="Ament-Velasquez S.L."/>
            <person name="Kruys A."/>
            <person name="Hutchinson M.I."/>
            <person name="Powell A.J."/>
            <person name="Barry K."/>
            <person name="Miller A.N."/>
            <person name="Grigoriev I.V."/>
            <person name="Debuchy R."/>
            <person name="Gladieux P."/>
            <person name="Thoren M.H."/>
            <person name="Johannesson H."/>
        </authorList>
    </citation>
    <scope>NUCLEOTIDE SEQUENCE</scope>
    <source>
        <strain evidence="13">CBS 118394</strain>
    </source>
</reference>
<dbReference type="PRINTS" id="PR00458">
    <property type="entry name" value="PEROXIDASE"/>
</dbReference>
<evidence type="ECO:0000256" key="2">
    <source>
        <dbReference type="ARBA" id="ARBA00022617"/>
    </source>
</evidence>
<dbReference type="Gene3D" id="1.10.420.10">
    <property type="entry name" value="Peroxidase, domain 2"/>
    <property type="match status" value="2"/>
</dbReference>
<comment type="similarity">
    <text evidence="10 11">Belongs to the peroxidase family. Peroxidase/catalase subfamily.</text>
</comment>
<dbReference type="GO" id="GO:0005829">
    <property type="term" value="C:cytosol"/>
    <property type="evidence" value="ECO:0007669"/>
    <property type="project" value="TreeGrafter"/>
</dbReference>
<keyword evidence="3 10" id="KW-0479">Metal-binding</keyword>
<dbReference type="CDD" id="cd08200">
    <property type="entry name" value="catalase_peroxidase_2"/>
    <property type="match status" value="1"/>
</dbReference>
<keyword evidence="4 10" id="KW-0560">Oxidoreductase</keyword>
<dbReference type="PRINTS" id="PR00460">
    <property type="entry name" value="BPEROXIDASE"/>
</dbReference>
<evidence type="ECO:0000256" key="5">
    <source>
        <dbReference type="ARBA" id="ARBA00023004"/>
    </source>
</evidence>
<keyword evidence="6 10" id="KW-0376">Hydrogen peroxide</keyword>
<feature type="binding site" description="axial binding residue" evidence="10">
    <location>
        <position position="370"/>
    </location>
    <ligand>
        <name>heme</name>
        <dbReference type="ChEBI" id="CHEBI:30413"/>
    </ligand>
    <ligandPart>
        <name>Fe</name>
        <dbReference type="ChEBI" id="CHEBI:18248"/>
    </ligandPart>
</feature>
<dbReference type="InterPro" id="IPR019794">
    <property type="entry name" value="Peroxidases_AS"/>
</dbReference>
<dbReference type="FunFam" id="1.10.520.10:FF:000002">
    <property type="entry name" value="Catalase-peroxidase"/>
    <property type="match status" value="1"/>
</dbReference>
<comment type="cofactor">
    <cofactor evidence="10">
        <name>heme b</name>
        <dbReference type="ChEBI" id="CHEBI:60344"/>
    </cofactor>
    <text evidence="10">Binds 1 heme b (iron(II)-protoporphyrin IX) group per monomer.</text>
</comment>
<dbReference type="InterPro" id="IPR002016">
    <property type="entry name" value="Haem_peroxidase"/>
</dbReference>
<dbReference type="Proteomes" id="UP001283341">
    <property type="component" value="Unassembled WGS sequence"/>
</dbReference>
<dbReference type="AlphaFoldDB" id="A0AAE0IHC8"/>
<evidence type="ECO:0000256" key="11">
    <source>
        <dbReference type="RuleBase" id="RU003451"/>
    </source>
</evidence>
<organism evidence="13 14">
    <name type="scientific">Apodospora peruviana</name>
    <dbReference type="NCBI Taxonomy" id="516989"/>
    <lineage>
        <taxon>Eukaryota</taxon>
        <taxon>Fungi</taxon>
        <taxon>Dikarya</taxon>
        <taxon>Ascomycota</taxon>
        <taxon>Pezizomycotina</taxon>
        <taxon>Sordariomycetes</taxon>
        <taxon>Sordariomycetidae</taxon>
        <taxon>Sordariales</taxon>
        <taxon>Lasiosphaeriaceae</taxon>
        <taxon>Apodospora</taxon>
    </lineage>
</organism>
<dbReference type="HAMAP" id="MF_01961">
    <property type="entry name" value="Catal_peroxid"/>
    <property type="match status" value="1"/>
</dbReference>
<keyword evidence="1 10" id="KW-0575">Peroxidase</keyword>
<evidence type="ECO:0000256" key="4">
    <source>
        <dbReference type="ARBA" id="ARBA00023002"/>
    </source>
</evidence>
<dbReference type="GO" id="GO:0046872">
    <property type="term" value="F:metal ion binding"/>
    <property type="evidence" value="ECO:0007669"/>
    <property type="project" value="UniProtKB-KW"/>
</dbReference>
<evidence type="ECO:0000256" key="8">
    <source>
        <dbReference type="ARBA" id="ARBA00051651"/>
    </source>
</evidence>
<evidence type="ECO:0000256" key="7">
    <source>
        <dbReference type="ARBA" id="ARBA00049145"/>
    </source>
</evidence>
<dbReference type="PANTHER" id="PTHR30555:SF0">
    <property type="entry name" value="CATALASE-PEROXIDASE"/>
    <property type="match status" value="1"/>
</dbReference>
<reference evidence="13" key="1">
    <citation type="journal article" date="2023" name="Mol. Phylogenet. Evol.">
        <title>Genome-scale phylogeny and comparative genomics of the fungal order Sordariales.</title>
        <authorList>
            <person name="Hensen N."/>
            <person name="Bonometti L."/>
            <person name="Westerberg I."/>
            <person name="Brannstrom I.O."/>
            <person name="Guillou S."/>
            <person name="Cros-Aarteil S."/>
            <person name="Calhoun S."/>
            <person name="Haridas S."/>
            <person name="Kuo A."/>
            <person name="Mondo S."/>
            <person name="Pangilinan J."/>
            <person name="Riley R."/>
            <person name="LaButti K."/>
            <person name="Andreopoulos B."/>
            <person name="Lipzen A."/>
            <person name="Chen C."/>
            <person name="Yan M."/>
            <person name="Daum C."/>
            <person name="Ng V."/>
            <person name="Clum A."/>
            <person name="Steindorff A."/>
            <person name="Ohm R.A."/>
            <person name="Martin F."/>
            <person name="Silar P."/>
            <person name="Natvig D.O."/>
            <person name="Lalanne C."/>
            <person name="Gautier V."/>
            <person name="Ament-Velasquez S.L."/>
            <person name="Kruys A."/>
            <person name="Hutchinson M.I."/>
            <person name="Powell A.J."/>
            <person name="Barry K."/>
            <person name="Miller A.N."/>
            <person name="Grigoriev I.V."/>
            <person name="Debuchy R."/>
            <person name="Gladieux P."/>
            <person name="Hiltunen Thoren M."/>
            <person name="Johannesson H."/>
        </authorList>
    </citation>
    <scope>NUCLEOTIDE SEQUENCE</scope>
    <source>
        <strain evidence="13">CBS 118394</strain>
    </source>
</reference>
<dbReference type="EC" id="1.11.1.21" evidence="10 11"/>
<dbReference type="GO" id="GO:0020037">
    <property type="term" value="F:heme binding"/>
    <property type="evidence" value="ECO:0007669"/>
    <property type="project" value="InterPro"/>
</dbReference>
<dbReference type="NCBIfam" id="TIGR00198">
    <property type="entry name" value="cat_per_HPI"/>
    <property type="match status" value="1"/>
</dbReference>
<dbReference type="Pfam" id="PF00141">
    <property type="entry name" value="peroxidase"/>
    <property type="match status" value="2"/>
</dbReference>
<dbReference type="EMBL" id="JAUEDM010000002">
    <property type="protein sequence ID" value="KAK3324945.1"/>
    <property type="molecule type" value="Genomic_DNA"/>
</dbReference>
<dbReference type="NCBIfam" id="NF011635">
    <property type="entry name" value="PRK15061.1"/>
    <property type="match status" value="1"/>
</dbReference>
<dbReference type="InterPro" id="IPR010255">
    <property type="entry name" value="Haem_peroxidase_sf"/>
</dbReference>
<dbReference type="PROSITE" id="PS50873">
    <property type="entry name" value="PEROXIDASE_4"/>
    <property type="match status" value="1"/>
</dbReference>
<comment type="caution">
    <text evidence="13">The sequence shown here is derived from an EMBL/GenBank/DDBJ whole genome shotgun (WGS) entry which is preliminary data.</text>
</comment>
<accession>A0AAE0IHC8</accession>
<evidence type="ECO:0000256" key="10">
    <source>
        <dbReference type="HAMAP-Rule" id="MF_03108"/>
    </source>
</evidence>
<keyword evidence="5 10" id="KW-0408">Iron</keyword>
<evidence type="ECO:0000313" key="13">
    <source>
        <dbReference type="EMBL" id="KAK3324945.1"/>
    </source>
</evidence>
<gene>
    <name evidence="10" type="primary">katG</name>
    <name evidence="13" type="ORF">B0H66DRAFT_547142</name>
</gene>
<feature type="domain" description="Plant heme peroxidase family profile" evidence="12">
    <location>
        <begin position="213"/>
        <end position="534"/>
    </location>
</feature>
<name>A0AAE0IHC8_9PEZI</name>
<dbReference type="Gene3D" id="1.10.520.10">
    <property type="match status" value="2"/>
</dbReference>
<evidence type="ECO:0000259" key="12">
    <source>
        <dbReference type="PROSITE" id="PS50873"/>
    </source>
</evidence>
<comment type="catalytic activity">
    <reaction evidence="8 10 11">
        <text>H2O2 + AH2 = A + 2 H2O</text>
        <dbReference type="Rhea" id="RHEA:30275"/>
        <dbReference type="ChEBI" id="CHEBI:13193"/>
        <dbReference type="ChEBI" id="CHEBI:15377"/>
        <dbReference type="ChEBI" id="CHEBI:16240"/>
        <dbReference type="ChEBI" id="CHEBI:17499"/>
        <dbReference type="EC" id="1.11.1.21"/>
    </reaction>
</comment>
<dbReference type="GO" id="GO:0042744">
    <property type="term" value="P:hydrogen peroxide catabolic process"/>
    <property type="evidence" value="ECO:0007669"/>
    <property type="project" value="UniProtKB-KW"/>
</dbReference>
<dbReference type="FunFam" id="1.10.420.10:FF:000004">
    <property type="entry name" value="Catalase-peroxidase"/>
    <property type="match status" value="1"/>
</dbReference>
<feature type="cross-link" description="Tryptophyl-tyrosyl-methioninium (Tyr-Met) (with Trp-179)" evidence="10">
    <location>
        <begin position="329"/>
        <end position="355"/>
    </location>
</feature>
<dbReference type="InterPro" id="IPR000763">
    <property type="entry name" value="Catalase_peroxidase"/>
</dbReference>
<evidence type="ECO:0000313" key="14">
    <source>
        <dbReference type="Proteomes" id="UP001283341"/>
    </source>
</evidence>
<dbReference type="GO" id="GO:0070301">
    <property type="term" value="P:cellular response to hydrogen peroxide"/>
    <property type="evidence" value="ECO:0007669"/>
    <property type="project" value="TreeGrafter"/>
</dbReference>
<evidence type="ECO:0000256" key="6">
    <source>
        <dbReference type="ARBA" id="ARBA00023324"/>
    </source>
</evidence>
<proteinExistence type="inferred from homology"/>
<evidence type="ECO:0000256" key="1">
    <source>
        <dbReference type="ARBA" id="ARBA00022559"/>
    </source>
</evidence>
<sequence>MNPQGLQSCHRTCLLLPSRWYLNRRVSVQLHTPIRYLSSGQPTPPTQTYIKPSSISWRSLTTSVSKPSPHTTTVRMGDTVMTDSTPRCPVVHESVADFNSAGAGTRNRDWWPNQLKLNILRQHTPVTDPLGKDFDYAEAFKSLDYNALKKDLAALMTDSQDWWPADFGHYGGLFIRMAWHSAGTYRVFDGRGGGGQGQQRFAPLNSWPDNVSLDKARRLLWPIKQKYGNKISWADLMLLAGNVALEDMGFKTFGFAGGRADTWEADESVYWGGEKTWLGNDVRYAAGSKGLAEDGKHGVVSGDEHGVGRSIHTRDLEKPLAAAHMGLIYVNPEGPDGNPDPVASARDIRITFSRMAMTDEETVALIAGGHTFGKTHGASTSDHVAEEPEGADLEQQGFGWSNSFGTGKGPHTITSGLEVTWTKTPTKWSNNFFEYLLGFEWELTKSPGGANQWVAKNAEPIIPDAYDPEKKHLPTMLTSDLALRFDPEYEKISRRFLENPDQFADAFARAWFKLTHRDLGPRSRYIGPEVPKEVLIWQDPVPDVDHPLIDEKDIATLKEEILGTNLDTGKLVATAWASAATFRGGDKRGGANGARIRLEPQRNWEANNPERLGEVLSALELIQKRFNDAGAGGKKVSLADLIVLAGVAAVEKAAKDAGHPVSVPFVPGRTDATQEQTDIVSVNHLEPVVDGFRNYGASTQHARAEEFLVDKAQQLTLSAPEMTVLVGGLRALNANYDGSSHGVFTKRPGQLTNDFFVNLLDMSTAWKAVGGTKGELFEGSDRKSGEKKWTGTRADLVFGSHAELRAVAEVYAEAGGEEKFVKDFVAAWDKVMNLDRFDLHR</sequence>
<dbReference type="PROSITE" id="PS00435">
    <property type="entry name" value="PEROXIDASE_1"/>
    <property type="match status" value="1"/>
</dbReference>
<keyword evidence="2 10" id="KW-0349">Heme</keyword>
<feature type="site" description="Transition state stabilizer" evidence="10">
    <location>
        <position position="176"/>
    </location>
</feature>
<dbReference type="InterPro" id="IPR019793">
    <property type="entry name" value="Peroxidases_heam-ligand_BS"/>
</dbReference>
<dbReference type="CDD" id="cd00649">
    <property type="entry name" value="catalase_peroxidase_1"/>
    <property type="match status" value="1"/>
</dbReference>
<evidence type="ECO:0000256" key="3">
    <source>
        <dbReference type="ARBA" id="ARBA00022723"/>
    </source>
</evidence>
<dbReference type="PROSITE" id="PS00436">
    <property type="entry name" value="PEROXIDASE_2"/>
    <property type="match status" value="1"/>
</dbReference>
<keyword evidence="14" id="KW-1185">Reference proteome</keyword>
<dbReference type="GO" id="GO:0004096">
    <property type="term" value="F:catalase activity"/>
    <property type="evidence" value="ECO:0007669"/>
    <property type="project" value="UniProtKB-UniRule"/>
</dbReference>
<evidence type="ECO:0000256" key="9">
    <source>
        <dbReference type="ARBA" id="ARBA00074141"/>
    </source>
</evidence>
<dbReference type="SUPFAM" id="SSF48113">
    <property type="entry name" value="Heme-dependent peroxidases"/>
    <property type="match status" value="2"/>
</dbReference>
<comment type="PTM">
    <text evidence="10">Formation of the three residue Trp-Tyr-Met cross-link is important for the catalase, but not the peroxidase activity of the enzyme.</text>
</comment>
<protein>
    <recommendedName>
        <fullName evidence="9 10">Catalase-peroxidase</fullName>
        <shortName evidence="10">CP</shortName>
        <ecNumber evidence="10 11">1.11.1.21</ecNumber>
    </recommendedName>
    <alternativeName>
        <fullName evidence="10">Peroxidase/catalase</fullName>
    </alternativeName>
</protein>